<organism evidence="6 7">
    <name type="scientific">Mycena pura</name>
    <dbReference type="NCBI Taxonomy" id="153505"/>
    <lineage>
        <taxon>Eukaryota</taxon>
        <taxon>Fungi</taxon>
        <taxon>Dikarya</taxon>
        <taxon>Basidiomycota</taxon>
        <taxon>Agaricomycotina</taxon>
        <taxon>Agaricomycetes</taxon>
        <taxon>Agaricomycetidae</taxon>
        <taxon>Agaricales</taxon>
        <taxon>Marasmiineae</taxon>
        <taxon>Mycenaceae</taxon>
        <taxon>Mycena</taxon>
    </lineage>
</organism>
<dbReference type="InterPro" id="IPR009071">
    <property type="entry name" value="HMG_box_dom"/>
</dbReference>
<evidence type="ECO:0000259" key="5">
    <source>
        <dbReference type="PROSITE" id="PS50118"/>
    </source>
</evidence>
<sequence length="175" mass="19463">MASPRAPRRTSPASVCRVAGFTGPQDLATTASPSPSFQPAPVPNSAAVAGPEERRVKRGDDGYVPRPPNAFMLFRSWYCKNRAVNAHGRKDRRVDLNTTIPDQWKALSPEERAKWEALAKKTKKEHEMLHPNYKYRPHRRNAKSRVSSSSPDATQPTKLPQHQCTDIAVARGGQV</sequence>
<evidence type="ECO:0000313" key="7">
    <source>
        <dbReference type="Proteomes" id="UP001219525"/>
    </source>
</evidence>
<feature type="region of interest" description="Disordered" evidence="4">
    <location>
        <begin position="125"/>
        <end position="175"/>
    </location>
</feature>
<keyword evidence="1 3" id="KW-0238">DNA-binding</keyword>
<dbReference type="EMBL" id="JARJCW010000067">
    <property type="protein sequence ID" value="KAJ7199664.1"/>
    <property type="molecule type" value="Genomic_DNA"/>
</dbReference>
<dbReference type="Pfam" id="PF00505">
    <property type="entry name" value="HMG_box"/>
    <property type="match status" value="1"/>
</dbReference>
<dbReference type="CDD" id="cd01389">
    <property type="entry name" value="HMG-box_ROX1-like"/>
    <property type="match status" value="1"/>
</dbReference>
<dbReference type="InterPro" id="IPR036910">
    <property type="entry name" value="HMG_box_dom_sf"/>
</dbReference>
<feature type="compositionally biased region" description="Basic and acidic residues" evidence="4">
    <location>
        <begin position="51"/>
        <end position="63"/>
    </location>
</feature>
<dbReference type="GO" id="GO:0005634">
    <property type="term" value="C:nucleus"/>
    <property type="evidence" value="ECO:0007669"/>
    <property type="project" value="UniProtKB-UniRule"/>
</dbReference>
<dbReference type="Gene3D" id="1.10.30.10">
    <property type="entry name" value="High mobility group box domain"/>
    <property type="match status" value="1"/>
</dbReference>
<dbReference type="GO" id="GO:0030154">
    <property type="term" value="P:cell differentiation"/>
    <property type="evidence" value="ECO:0007669"/>
    <property type="project" value="TreeGrafter"/>
</dbReference>
<dbReference type="PANTHER" id="PTHR10270:SF161">
    <property type="entry name" value="SEX-DETERMINING REGION Y PROTEIN"/>
    <property type="match status" value="1"/>
</dbReference>
<reference evidence="6" key="1">
    <citation type="submission" date="2023-03" db="EMBL/GenBank/DDBJ databases">
        <title>Massive genome expansion in bonnet fungi (Mycena s.s.) driven by repeated elements and novel gene families across ecological guilds.</title>
        <authorList>
            <consortium name="Lawrence Berkeley National Laboratory"/>
            <person name="Harder C.B."/>
            <person name="Miyauchi S."/>
            <person name="Viragh M."/>
            <person name="Kuo A."/>
            <person name="Thoen E."/>
            <person name="Andreopoulos B."/>
            <person name="Lu D."/>
            <person name="Skrede I."/>
            <person name="Drula E."/>
            <person name="Henrissat B."/>
            <person name="Morin E."/>
            <person name="Kohler A."/>
            <person name="Barry K."/>
            <person name="LaButti K."/>
            <person name="Morin E."/>
            <person name="Salamov A."/>
            <person name="Lipzen A."/>
            <person name="Mereny Z."/>
            <person name="Hegedus B."/>
            <person name="Baldrian P."/>
            <person name="Stursova M."/>
            <person name="Weitz H."/>
            <person name="Taylor A."/>
            <person name="Grigoriev I.V."/>
            <person name="Nagy L.G."/>
            <person name="Martin F."/>
            <person name="Kauserud H."/>
        </authorList>
    </citation>
    <scope>NUCLEOTIDE SEQUENCE</scope>
    <source>
        <strain evidence="6">9144</strain>
    </source>
</reference>
<keyword evidence="2" id="KW-0804">Transcription</keyword>
<feature type="compositionally biased region" description="Polar residues" evidence="4">
    <location>
        <begin position="144"/>
        <end position="164"/>
    </location>
</feature>
<evidence type="ECO:0000256" key="2">
    <source>
        <dbReference type="ARBA" id="ARBA00023163"/>
    </source>
</evidence>
<feature type="DNA-binding region" description="HMG box" evidence="3">
    <location>
        <begin position="64"/>
        <end position="134"/>
    </location>
</feature>
<feature type="region of interest" description="Disordered" evidence="4">
    <location>
        <begin position="1"/>
        <end position="65"/>
    </location>
</feature>
<accession>A0AAD6V0D9</accession>
<feature type="domain" description="HMG box" evidence="5">
    <location>
        <begin position="64"/>
        <end position="134"/>
    </location>
</feature>
<dbReference type="Proteomes" id="UP001219525">
    <property type="component" value="Unassembled WGS sequence"/>
</dbReference>
<keyword evidence="7" id="KW-1185">Reference proteome</keyword>
<evidence type="ECO:0000256" key="3">
    <source>
        <dbReference type="PROSITE-ProRule" id="PRU00267"/>
    </source>
</evidence>
<dbReference type="GO" id="GO:0000978">
    <property type="term" value="F:RNA polymerase II cis-regulatory region sequence-specific DNA binding"/>
    <property type="evidence" value="ECO:0007669"/>
    <property type="project" value="TreeGrafter"/>
</dbReference>
<dbReference type="SUPFAM" id="SSF47095">
    <property type="entry name" value="HMG-box"/>
    <property type="match status" value="1"/>
</dbReference>
<gene>
    <name evidence="6" type="ORF">GGX14DRAFT_525090</name>
</gene>
<keyword evidence="3" id="KW-0539">Nucleus</keyword>
<evidence type="ECO:0000256" key="1">
    <source>
        <dbReference type="ARBA" id="ARBA00023125"/>
    </source>
</evidence>
<evidence type="ECO:0000313" key="6">
    <source>
        <dbReference type="EMBL" id="KAJ7199664.1"/>
    </source>
</evidence>
<dbReference type="PROSITE" id="PS50118">
    <property type="entry name" value="HMG_BOX_2"/>
    <property type="match status" value="1"/>
</dbReference>
<name>A0AAD6V0D9_9AGAR</name>
<dbReference type="PANTHER" id="PTHR10270">
    <property type="entry name" value="SOX TRANSCRIPTION FACTOR"/>
    <property type="match status" value="1"/>
</dbReference>
<feature type="compositionally biased region" description="Basic residues" evidence="4">
    <location>
        <begin position="133"/>
        <end position="143"/>
    </location>
</feature>
<comment type="caution">
    <text evidence="6">The sequence shown here is derived from an EMBL/GenBank/DDBJ whole genome shotgun (WGS) entry which is preliminary data.</text>
</comment>
<protein>
    <submittedName>
        <fullName evidence="6">High mobility group box domain-containing protein</fullName>
    </submittedName>
</protein>
<dbReference type="GO" id="GO:0001228">
    <property type="term" value="F:DNA-binding transcription activator activity, RNA polymerase II-specific"/>
    <property type="evidence" value="ECO:0007669"/>
    <property type="project" value="TreeGrafter"/>
</dbReference>
<proteinExistence type="predicted"/>
<dbReference type="SMART" id="SM00398">
    <property type="entry name" value="HMG"/>
    <property type="match status" value="1"/>
</dbReference>
<dbReference type="AlphaFoldDB" id="A0AAD6V0D9"/>
<dbReference type="InterPro" id="IPR050140">
    <property type="entry name" value="SRY-related_HMG-box_TF-like"/>
</dbReference>
<evidence type="ECO:0000256" key="4">
    <source>
        <dbReference type="SAM" id="MobiDB-lite"/>
    </source>
</evidence>